<comment type="caution">
    <text evidence="1">The sequence shown here is derived from an EMBL/GenBank/DDBJ whole genome shotgun (WGS) entry which is preliminary data.</text>
</comment>
<dbReference type="EMBL" id="MU155686">
    <property type="protein sequence ID" value="KAF9471440.1"/>
    <property type="molecule type" value="Genomic_DNA"/>
</dbReference>
<proteinExistence type="predicted"/>
<sequence length="143" mass="15439">MGRLGLGQRYSQLPHSTTWAAHCWSTPSLSPLGPHTFRTHHVTHSTASISSCRQSSCYRPVSNKAISNPICHRSSQSSILCVSSTALATITAIEDIIARVIHECGVASPVGARLPPPESLQVLHHIDVSTDVIVQVHQNSVNF</sequence>
<protein>
    <submittedName>
        <fullName evidence="1">Uncharacterized protein</fullName>
    </submittedName>
</protein>
<gene>
    <name evidence="1" type="ORF">BDN70DRAFT_571614</name>
</gene>
<dbReference type="AlphaFoldDB" id="A0A9P5YPR2"/>
<accession>A0A9P5YPR2</accession>
<name>A0A9P5YPR2_9AGAR</name>
<evidence type="ECO:0000313" key="1">
    <source>
        <dbReference type="EMBL" id="KAF9471440.1"/>
    </source>
</evidence>
<reference evidence="1" key="1">
    <citation type="submission" date="2020-11" db="EMBL/GenBank/DDBJ databases">
        <authorList>
            <consortium name="DOE Joint Genome Institute"/>
            <person name="Ahrendt S."/>
            <person name="Riley R."/>
            <person name="Andreopoulos W."/>
            <person name="Labutti K."/>
            <person name="Pangilinan J."/>
            <person name="Ruiz-Duenas F.J."/>
            <person name="Barrasa J.M."/>
            <person name="Sanchez-Garcia M."/>
            <person name="Camarero S."/>
            <person name="Miyauchi S."/>
            <person name="Serrano A."/>
            <person name="Linde D."/>
            <person name="Babiker R."/>
            <person name="Drula E."/>
            <person name="Ayuso-Fernandez I."/>
            <person name="Pacheco R."/>
            <person name="Padilla G."/>
            <person name="Ferreira P."/>
            <person name="Barriuso J."/>
            <person name="Kellner H."/>
            <person name="Castanera R."/>
            <person name="Alfaro M."/>
            <person name="Ramirez L."/>
            <person name="Pisabarro A.G."/>
            <person name="Kuo A."/>
            <person name="Tritt A."/>
            <person name="Lipzen A."/>
            <person name="He G."/>
            <person name="Yan M."/>
            <person name="Ng V."/>
            <person name="Cullen D."/>
            <person name="Martin F."/>
            <person name="Rosso M.-N."/>
            <person name="Henrissat B."/>
            <person name="Hibbett D."/>
            <person name="Martinez A.T."/>
            <person name="Grigoriev I.V."/>
        </authorList>
    </citation>
    <scope>NUCLEOTIDE SEQUENCE</scope>
    <source>
        <strain evidence="1">CIRM-BRFM 674</strain>
    </source>
</reference>
<evidence type="ECO:0000313" key="2">
    <source>
        <dbReference type="Proteomes" id="UP000807469"/>
    </source>
</evidence>
<organism evidence="1 2">
    <name type="scientific">Pholiota conissans</name>
    <dbReference type="NCBI Taxonomy" id="109636"/>
    <lineage>
        <taxon>Eukaryota</taxon>
        <taxon>Fungi</taxon>
        <taxon>Dikarya</taxon>
        <taxon>Basidiomycota</taxon>
        <taxon>Agaricomycotina</taxon>
        <taxon>Agaricomycetes</taxon>
        <taxon>Agaricomycetidae</taxon>
        <taxon>Agaricales</taxon>
        <taxon>Agaricineae</taxon>
        <taxon>Strophariaceae</taxon>
        <taxon>Pholiota</taxon>
    </lineage>
</organism>
<dbReference type="Proteomes" id="UP000807469">
    <property type="component" value="Unassembled WGS sequence"/>
</dbReference>
<keyword evidence="2" id="KW-1185">Reference proteome</keyword>